<proteinExistence type="predicted"/>
<dbReference type="EMBL" id="JAYWIO010000003">
    <property type="protein sequence ID" value="KAK7275300.1"/>
    <property type="molecule type" value="Genomic_DNA"/>
</dbReference>
<reference evidence="1 2" key="1">
    <citation type="submission" date="2024-01" db="EMBL/GenBank/DDBJ databases">
        <title>The genomes of 5 underutilized Papilionoideae crops provide insights into root nodulation and disease resistanc.</title>
        <authorList>
            <person name="Yuan L."/>
        </authorList>
    </citation>
    <scope>NUCLEOTIDE SEQUENCE [LARGE SCALE GENOMIC DNA]</scope>
    <source>
        <strain evidence="1">ZHUSHIDOU_FW_LH</strain>
        <tissue evidence="1">Leaf</tissue>
    </source>
</reference>
<dbReference type="Proteomes" id="UP001372338">
    <property type="component" value="Unassembled WGS sequence"/>
</dbReference>
<evidence type="ECO:0000313" key="2">
    <source>
        <dbReference type="Proteomes" id="UP001372338"/>
    </source>
</evidence>
<name>A0AAN9FGG6_CROPI</name>
<accession>A0AAN9FGG6</accession>
<organism evidence="1 2">
    <name type="scientific">Crotalaria pallida</name>
    <name type="common">Smooth rattlebox</name>
    <name type="synonym">Crotalaria striata</name>
    <dbReference type="NCBI Taxonomy" id="3830"/>
    <lineage>
        <taxon>Eukaryota</taxon>
        <taxon>Viridiplantae</taxon>
        <taxon>Streptophyta</taxon>
        <taxon>Embryophyta</taxon>
        <taxon>Tracheophyta</taxon>
        <taxon>Spermatophyta</taxon>
        <taxon>Magnoliopsida</taxon>
        <taxon>eudicotyledons</taxon>
        <taxon>Gunneridae</taxon>
        <taxon>Pentapetalae</taxon>
        <taxon>rosids</taxon>
        <taxon>fabids</taxon>
        <taxon>Fabales</taxon>
        <taxon>Fabaceae</taxon>
        <taxon>Papilionoideae</taxon>
        <taxon>50 kb inversion clade</taxon>
        <taxon>genistoids sensu lato</taxon>
        <taxon>core genistoids</taxon>
        <taxon>Crotalarieae</taxon>
        <taxon>Crotalaria</taxon>
    </lineage>
</organism>
<comment type="caution">
    <text evidence="1">The sequence shown here is derived from an EMBL/GenBank/DDBJ whole genome shotgun (WGS) entry which is preliminary data.</text>
</comment>
<dbReference type="SUPFAM" id="SSF51161">
    <property type="entry name" value="Trimeric LpxA-like enzymes"/>
    <property type="match status" value="1"/>
</dbReference>
<sequence length="309" mass="31851">MTSTFGSSSNGVHRRVCYCGGIPRDNPLAYYFKWVDEDANEASQGQMPSEHDEASHQIPPRNANAAEFGVEYWKIKSKKFQRKLRDEREKSKKLIYVVILTCTVAFDSNILVDVLCHRAATFGSSGCVVAYVGDDLVTGAEVVLETAFLGDDLVTGAEVVLETSFLGDDLVTGLGAVVVDDNLGGLGAGVGAGTASLGDDLVTGAEVVLETAFLGDDLVTGAEVVLETSFLGDDLVTGLGAMVVEDNLGGLGAGVRAGTASLGDVLVTALGASLVIDLVAGGLVISAGVLADFAADLVTGAEVEADLVT</sequence>
<dbReference type="InterPro" id="IPR011004">
    <property type="entry name" value="Trimer_LpxA-like_sf"/>
</dbReference>
<dbReference type="AlphaFoldDB" id="A0AAN9FGG6"/>
<dbReference type="Gene3D" id="2.160.10.10">
    <property type="entry name" value="Hexapeptide repeat proteins"/>
    <property type="match status" value="1"/>
</dbReference>
<gene>
    <name evidence="1" type="ORF">RIF29_16412</name>
</gene>
<protein>
    <submittedName>
        <fullName evidence="1">Uncharacterized protein</fullName>
    </submittedName>
</protein>
<evidence type="ECO:0000313" key="1">
    <source>
        <dbReference type="EMBL" id="KAK7275300.1"/>
    </source>
</evidence>
<keyword evidence="2" id="KW-1185">Reference proteome</keyword>